<evidence type="ECO:0000313" key="8">
    <source>
        <dbReference type="Proteomes" id="UP000297946"/>
    </source>
</evidence>
<evidence type="ECO:0000256" key="1">
    <source>
        <dbReference type="ARBA" id="ARBA00004196"/>
    </source>
</evidence>
<evidence type="ECO:0000313" key="7">
    <source>
        <dbReference type="Proteomes" id="UP000297273"/>
    </source>
</evidence>
<organism evidence="5 8">
    <name type="scientific">Leptospira langatensis</name>
    <dbReference type="NCBI Taxonomy" id="2484983"/>
    <lineage>
        <taxon>Bacteria</taxon>
        <taxon>Pseudomonadati</taxon>
        <taxon>Spirochaetota</taxon>
        <taxon>Spirochaetia</taxon>
        <taxon>Leptospirales</taxon>
        <taxon>Leptospiraceae</taxon>
        <taxon>Leptospira</taxon>
    </lineage>
</organism>
<evidence type="ECO:0000259" key="4">
    <source>
        <dbReference type="Pfam" id="PF09375"/>
    </source>
</evidence>
<proteinExistence type="predicted"/>
<dbReference type="RefSeq" id="WP_135646174.1">
    <property type="nucleotide sequence ID" value="NZ_RQER01000004.1"/>
</dbReference>
<evidence type="ECO:0000256" key="2">
    <source>
        <dbReference type="ARBA" id="ARBA00022729"/>
    </source>
</evidence>
<evidence type="ECO:0000256" key="3">
    <source>
        <dbReference type="SAM" id="SignalP"/>
    </source>
</evidence>
<dbReference type="EMBL" id="RQGC01000008">
    <property type="protein sequence ID" value="TGL40057.1"/>
    <property type="molecule type" value="Genomic_DNA"/>
</dbReference>
<feature type="domain" description="Imelysin-like" evidence="4">
    <location>
        <begin position="60"/>
        <end position="364"/>
    </location>
</feature>
<dbReference type="Proteomes" id="UP000297273">
    <property type="component" value="Unassembled WGS sequence"/>
</dbReference>
<accession>A0A5F1ZRE4</accession>
<evidence type="ECO:0000313" key="6">
    <source>
        <dbReference type="EMBL" id="TGL40057.1"/>
    </source>
</evidence>
<dbReference type="Proteomes" id="UP000297946">
    <property type="component" value="Unassembled WGS sequence"/>
</dbReference>
<dbReference type="GO" id="GO:0030313">
    <property type="term" value="C:cell envelope"/>
    <property type="evidence" value="ECO:0007669"/>
    <property type="project" value="UniProtKB-SubCell"/>
</dbReference>
<reference evidence="6" key="1">
    <citation type="submission" date="2018-10" db="EMBL/GenBank/DDBJ databases">
        <authorList>
            <person name="Vincent A.T."/>
            <person name="Schiettekatte O."/>
            <person name="Bourhy P."/>
            <person name="Veyrier F.J."/>
            <person name="Picardeau M."/>
        </authorList>
    </citation>
    <scope>NUCLEOTIDE SEQUENCE</scope>
    <source>
        <strain evidence="6">201702690</strain>
    </source>
</reference>
<sequence length="443" mass="47516">MRNLHRKVFSLLFSLLFGLSFFQCSGSGGSDMSGLALIGLVDSPPSATIPEALTRYADLAYESYNQAVTDATSLQTAIATFNATPNDTNLTAVKNAWVVARSSYLVTEAFRFSQGPIDLDPGYCGGSAPYSGTDECEGALNSWPLDEDVIDNYIGATAIGSITFTNIYSKNGDSTLAAGSEGDPDKVVMTGYHSIEYLLWGKDNSGTGPGGAVNAVPGQRTASYFQDATNGAKRLKFLSEVTVGLIGHLTQVRDQWVSTDPSNFRATQFLLTGNENTSLSDVFKGMGEFVASEWGGDRLAGIASQSQEDEHSCFSDTTKADFYYDAQGFVNIWSGNFNIKKGVTISTGPGLSALLSSKNRVNVLSDADRARDTFCINLDDETTDPNYTTHCPSGSITHRYDQIIINPADTQHTALENLQTLISDRLARDFAAAATKLGVDLTP</sequence>
<dbReference type="OrthoDB" id="9764688at2"/>
<comment type="subcellular location">
    <subcellularLocation>
        <location evidence="1">Cell envelope</location>
    </subcellularLocation>
</comment>
<protein>
    <submittedName>
        <fullName evidence="5">Imelysin</fullName>
    </submittedName>
</protein>
<dbReference type="InterPro" id="IPR038352">
    <property type="entry name" value="Imelysin_sf"/>
</dbReference>
<evidence type="ECO:0000313" key="5">
    <source>
        <dbReference type="EMBL" id="TGK02739.1"/>
    </source>
</evidence>
<dbReference type="Gene3D" id="1.20.1420.20">
    <property type="entry name" value="M75 peptidase, HXXE motif"/>
    <property type="match status" value="1"/>
</dbReference>
<dbReference type="CDD" id="cd14657">
    <property type="entry name" value="Imelysin_IrpA-like"/>
    <property type="match status" value="1"/>
</dbReference>
<gene>
    <name evidence="5" type="ORF">EHO57_05305</name>
    <name evidence="6" type="ORF">EHQ53_12805</name>
</gene>
<dbReference type="EMBL" id="RQER01000004">
    <property type="protein sequence ID" value="TGK02739.1"/>
    <property type="molecule type" value="Genomic_DNA"/>
</dbReference>
<keyword evidence="7" id="KW-1185">Reference proteome</keyword>
<feature type="chain" id="PRO_5043206944" evidence="3">
    <location>
        <begin position="26"/>
        <end position="443"/>
    </location>
</feature>
<dbReference type="Pfam" id="PF09375">
    <property type="entry name" value="Peptidase_M75"/>
    <property type="match status" value="1"/>
</dbReference>
<dbReference type="AlphaFoldDB" id="A0A5F1ZRE4"/>
<feature type="signal peptide" evidence="3">
    <location>
        <begin position="1"/>
        <end position="25"/>
    </location>
</feature>
<keyword evidence="2 3" id="KW-0732">Signal</keyword>
<name>A0A5F1ZRE4_9LEPT</name>
<reference evidence="7 8" key="2">
    <citation type="journal article" date="2019" name="PLoS Negl. Trop. Dis.">
        <title>Revisiting the worldwide diversity of Leptospira species in the environment.</title>
        <authorList>
            <person name="Vincent A.T."/>
            <person name="Schiettekatte O."/>
            <person name="Bourhy P."/>
            <person name="Veyrier F.J."/>
            <person name="Picardeau M."/>
        </authorList>
    </citation>
    <scope>NUCLEOTIDE SEQUENCE [LARGE SCALE GENOMIC DNA]</scope>
    <source>
        <strain evidence="7">201702690</strain>
        <strain evidence="5 8">SSW18</strain>
    </source>
</reference>
<comment type="caution">
    <text evidence="5">The sequence shown here is derived from an EMBL/GenBank/DDBJ whole genome shotgun (WGS) entry which is preliminary data.</text>
</comment>
<dbReference type="InterPro" id="IPR018976">
    <property type="entry name" value="Imelysin-like"/>
</dbReference>